<keyword evidence="2 5" id="KW-0489">Methyltransferase</keyword>
<dbReference type="GO" id="GO:0015948">
    <property type="term" value="P:methanogenesis"/>
    <property type="evidence" value="ECO:0007669"/>
    <property type="project" value="InterPro"/>
</dbReference>
<evidence type="ECO:0000256" key="3">
    <source>
        <dbReference type="ARBA" id="ARBA00022679"/>
    </source>
</evidence>
<protein>
    <submittedName>
        <fullName evidence="5">Trimethylamine:corrinoid methyltransferase</fullName>
    </submittedName>
</protein>
<organism evidence="5 6">
    <name type="scientific">Shimia gijangensis</name>
    <dbReference type="NCBI Taxonomy" id="1470563"/>
    <lineage>
        <taxon>Bacteria</taxon>
        <taxon>Pseudomonadati</taxon>
        <taxon>Pseudomonadota</taxon>
        <taxon>Alphaproteobacteria</taxon>
        <taxon>Rhodobacterales</taxon>
        <taxon>Roseobacteraceae</taxon>
    </lineage>
</organism>
<dbReference type="GO" id="GO:0008168">
    <property type="term" value="F:methyltransferase activity"/>
    <property type="evidence" value="ECO:0007669"/>
    <property type="project" value="UniProtKB-KW"/>
</dbReference>
<keyword evidence="3 5" id="KW-0808">Transferase</keyword>
<dbReference type="STRING" id="1470563.SAMN05444000_10513"/>
<dbReference type="RefSeq" id="WP_073250544.1">
    <property type="nucleotide sequence ID" value="NZ_FQZQ01000005.1"/>
</dbReference>
<gene>
    <name evidence="5" type="ORF">SAMN05444000_10513</name>
</gene>
<sequence>MRRGRTRKQPETQENVRPSTRHFGATPAYGPLSDSEVTKVIGTAISLMASSGIVFEPGTEADDLLRDAGCTLGDDGIVKIPEAVTQRALETVARKTVLYDRNGENPVTIDNENTIFMPGMTNIGVYDDATGEPRPSTREDLAAITRLSDGLPNIDMICVSVKNVADSTIHGEIDEFLCMMENTTKPLEYLCEYPVSLDAVIEMATAVRGSADALRDKPYFFHLVTPLPVSFAQIHIDQILSAVRAGVPVGVGTLSIGGASSPITLAGCLVHCLMTDFAAIVLGQLAVEGSFCMGGSDVFFMEPATGAIGSFSQMSMGDMAAAQVRRSLGFPSLTASGGCTVARRFNQDAVWELSASTMNIFYHRPATVDYLGSLDQGLTFSEVALLFSDDQAGMLRKMWEGVSVTDEQIGTDLIDSLGPKGQYLAEQHTVDNCRTQVWNSRYLGPNIPLSNGGLPDQDLFERIALDLAERRKAPPPAAPDEAVMQVAKDVLARFREG</sequence>
<dbReference type="AlphaFoldDB" id="A0A1M6GF67"/>
<evidence type="ECO:0000313" key="5">
    <source>
        <dbReference type="EMBL" id="SHJ08614.1"/>
    </source>
</evidence>
<evidence type="ECO:0000256" key="2">
    <source>
        <dbReference type="ARBA" id="ARBA00022603"/>
    </source>
</evidence>
<feature type="region of interest" description="Disordered" evidence="4">
    <location>
        <begin position="1"/>
        <end position="30"/>
    </location>
</feature>
<dbReference type="EMBL" id="FQZQ01000005">
    <property type="protein sequence ID" value="SHJ08614.1"/>
    <property type="molecule type" value="Genomic_DNA"/>
</dbReference>
<evidence type="ECO:0000256" key="1">
    <source>
        <dbReference type="ARBA" id="ARBA00007137"/>
    </source>
</evidence>
<reference evidence="6" key="1">
    <citation type="submission" date="2016-11" db="EMBL/GenBank/DDBJ databases">
        <authorList>
            <person name="Varghese N."/>
            <person name="Submissions S."/>
        </authorList>
    </citation>
    <scope>NUCLEOTIDE SEQUENCE [LARGE SCALE GENOMIC DNA]</scope>
    <source>
        <strain evidence="6">DSM 100564</strain>
    </source>
</reference>
<dbReference type="OrthoDB" id="7791903at2"/>
<comment type="similarity">
    <text evidence="1">Belongs to the trimethylamine methyltransferase family.</text>
</comment>
<dbReference type="Gene3D" id="3.20.20.480">
    <property type="entry name" value="Trimethylamine methyltransferase-like"/>
    <property type="match status" value="1"/>
</dbReference>
<evidence type="ECO:0000313" key="6">
    <source>
        <dbReference type="Proteomes" id="UP000183982"/>
    </source>
</evidence>
<dbReference type="GO" id="GO:0032259">
    <property type="term" value="P:methylation"/>
    <property type="evidence" value="ECO:0007669"/>
    <property type="project" value="UniProtKB-KW"/>
</dbReference>
<dbReference type="Proteomes" id="UP000183982">
    <property type="component" value="Unassembled WGS sequence"/>
</dbReference>
<dbReference type="InterPro" id="IPR010426">
    <property type="entry name" value="MTTB_MeTrfase"/>
</dbReference>
<accession>A0A1M6GF67</accession>
<proteinExistence type="inferred from homology"/>
<keyword evidence="6" id="KW-1185">Reference proteome</keyword>
<dbReference type="InterPro" id="IPR038601">
    <property type="entry name" value="MttB-like_sf"/>
</dbReference>
<evidence type="ECO:0000256" key="4">
    <source>
        <dbReference type="SAM" id="MobiDB-lite"/>
    </source>
</evidence>
<name>A0A1M6GF67_9RHOB</name>
<dbReference type="Pfam" id="PF06253">
    <property type="entry name" value="MTTB"/>
    <property type="match status" value="1"/>
</dbReference>